<name>A0A0E3W380_9FIRM</name>
<keyword evidence="3 12" id="KW-0479">Metal-binding</keyword>
<evidence type="ECO:0000256" key="12">
    <source>
        <dbReference type="HAMAP-Rule" id="MF_00942"/>
    </source>
</evidence>
<dbReference type="InterPro" id="IPR003265">
    <property type="entry name" value="HhH-GPD_domain"/>
</dbReference>
<dbReference type="PANTHER" id="PTHR10359">
    <property type="entry name" value="A/G-SPECIFIC ADENINE GLYCOSYLASE/ENDONUCLEASE III"/>
    <property type="match status" value="1"/>
</dbReference>
<keyword evidence="8 12" id="KW-0238">DNA-binding</keyword>
<dbReference type="GO" id="GO:0051539">
    <property type="term" value="F:4 iron, 4 sulfur cluster binding"/>
    <property type="evidence" value="ECO:0007669"/>
    <property type="project" value="UniProtKB-UniRule"/>
</dbReference>
<comment type="similarity">
    <text evidence="1 12">Belongs to the Nth/MutY family.</text>
</comment>
<evidence type="ECO:0000256" key="2">
    <source>
        <dbReference type="ARBA" id="ARBA00022485"/>
    </source>
</evidence>
<feature type="domain" description="HhH-GPD" evidence="13">
    <location>
        <begin position="39"/>
        <end position="186"/>
    </location>
</feature>
<reference evidence="14 15" key="1">
    <citation type="submission" date="2015-03" db="EMBL/GenBank/DDBJ databases">
        <authorList>
            <person name="Murphy D."/>
        </authorList>
    </citation>
    <scope>NUCLEOTIDE SEQUENCE [LARGE SCALE GENOMIC DNA]</scope>
    <source>
        <strain evidence="14 15">OL-4</strain>
    </source>
</reference>
<evidence type="ECO:0000256" key="4">
    <source>
        <dbReference type="ARBA" id="ARBA00022763"/>
    </source>
</evidence>
<evidence type="ECO:0000256" key="9">
    <source>
        <dbReference type="ARBA" id="ARBA00023204"/>
    </source>
</evidence>
<feature type="binding site" evidence="12">
    <location>
        <position position="204"/>
    </location>
    <ligand>
        <name>[4Fe-4S] cluster</name>
        <dbReference type="ChEBI" id="CHEBI:49883"/>
    </ligand>
</feature>
<dbReference type="GO" id="GO:0140078">
    <property type="term" value="F:class I DNA-(apurinic or apyrimidinic site) endonuclease activity"/>
    <property type="evidence" value="ECO:0007669"/>
    <property type="project" value="UniProtKB-EC"/>
</dbReference>
<dbReference type="InterPro" id="IPR023170">
    <property type="entry name" value="HhH_base_excis_C"/>
</dbReference>
<dbReference type="AlphaFoldDB" id="A0A0E3W380"/>
<evidence type="ECO:0000256" key="11">
    <source>
        <dbReference type="ARBA" id="ARBA00023295"/>
    </source>
</evidence>
<keyword evidence="9 12" id="KW-0234">DNA repair</keyword>
<keyword evidence="4 12" id="KW-0227">DNA damage</keyword>
<dbReference type="InterPro" id="IPR005759">
    <property type="entry name" value="Nth"/>
</dbReference>
<evidence type="ECO:0000256" key="8">
    <source>
        <dbReference type="ARBA" id="ARBA00023125"/>
    </source>
</evidence>
<evidence type="ECO:0000256" key="10">
    <source>
        <dbReference type="ARBA" id="ARBA00023239"/>
    </source>
</evidence>
<dbReference type="GO" id="GO:0003677">
    <property type="term" value="F:DNA binding"/>
    <property type="evidence" value="ECO:0007669"/>
    <property type="project" value="UniProtKB-UniRule"/>
</dbReference>
<dbReference type="HAMAP" id="MF_00942">
    <property type="entry name" value="Nth"/>
    <property type="match status" value="1"/>
</dbReference>
<evidence type="ECO:0000313" key="15">
    <source>
        <dbReference type="Proteomes" id="UP000045545"/>
    </source>
</evidence>
<dbReference type="PIRSF" id="PIRSF001435">
    <property type="entry name" value="Nth"/>
    <property type="match status" value="1"/>
</dbReference>
<feature type="binding site" evidence="12">
    <location>
        <position position="188"/>
    </location>
    <ligand>
        <name>[4Fe-4S] cluster</name>
        <dbReference type="ChEBI" id="CHEBI:49883"/>
    </ligand>
</feature>
<keyword evidence="10 12" id="KW-0456">Lyase</keyword>
<dbReference type="FunFam" id="1.10.340.30:FF:000001">
    <property type="entry name" value="Endonuclease III"/>
    <property type="match status" value="1"/>
</dbReference>
<protein>
    <recommendedName>
        <fullName evidence="12">Endonuclease III</fullName>
        <ecNumber evidence="12">4.2.99.18</ecNumber>
    </recommendedName>
    <alternativeName>
        <fullName evidence="12">DNA-(apurinic or apyrimidinic site) lyase</fullName>
    </alternativeName>
</protein>
<proteinExistence type="inferred from homology"/>
<dbReference type="PROSITE" id="PS00764">
    <property type="entry name" value="ENDONUCLEASE_III_1"/>
    <property type="match status" value="1"/>
</dbReference>
<dbReference type="Gene3D" id="1.10.340.30">
    <property type="entry name" value="Hypothetical protein, domain 2"/>
    <property type="match status" value="1"/>
</dbReference>
<dbReference type="PANTHER" id="PTHR10359:SF18">
    <property type="entry name" value="ENDONUCLEASE III"/>
    <property type="match status" value="1"/>
</dbReference>
<keyword evidence="14" id="KW-0540">Nuclease</keyword>
<dbReference type="SUPFAM" id="SSF48150">
    <property type="entry name" value="DNA-glycosylase"/>
    <property type="match status" value="1"/>
</dbReference>
<dbReference type="InterPro" id="IPR004036">
    <property type="entry name" value="Endonuclease-III-like_CS2"/>
</dbReference>
<dbReference type="PROSITE" id="PS01155">
    <property type="entry name" value="ENDONUCLEASE_III_2"/>
    <property type="match status" value="1"/>
</dbReference>
<gene>
    <name evidence="12" type="primary">nth</name>
    <name evidence="14" type="ORF">1479</name>
</gene>
<dbReference type="GO" id="GO:0019104">
    <property type="term" value="F:DNA N-glycosylase activity"/>
    <property type="evidence" value="ECO:0007669"/>
    <property type="project" value="UniProtKB-UniRule"/>
</dbReference>
<dbReference type="NCBIfam" id="TIGR01083">
    <property type="entry name" value="nth"/>
    <property type="match status" value="1"/>
</dbReference>
<dbReference type="InterPro" id="IPR004035">
    <property type="entry name" value="Endouclease-III_FeS-bd_BS"/>
</dbReference>
<dbReference type="SMART" id="SM00478">
    <property type="entry name" value="ENDO3c"/>
    <property type="match status" value="1"/>
</dbReference>
<evidence type="ECO:0000259" key="13">
    <source>
        <dbReference type="SMART" id="SM00478"/>
    </source>
</evidence>
<dbReference type="FunFam" id="1.10.1670.10:FF:000001">
    <property type="entry name" value="Endonuclease III"/>
    <property type="match status" value="1"/>
</dbReference>
<organism evidence="14 15">
    <name type="scientific">Syntrophomonas zehnderi OL-4</name>
    <dbReference type="NCBI Taxonomy" id="690567"/>
    <lineage>
        <taxon>Bacteria</taxon>
        <taxon>Bacillati</taxon>
        <taxon>Bacillota</taxon>
        <taxon>Clostridia</taxon>
        <taxon>Eubacteriales</taxon>
        <taxon>Syntrophomonadaceae</taxon>
        <taxon>Syntrophomonas</taxon>
    </lineage>
</organism>
<keyword evidence="14" id="KW-0255">Endonuclease</keyword>
<dbReference type="Pfam" id="PF00730">
    <property type="entry name" value="HhH-GPD"/>
    <property type="match status" value="1"/>
</dbReference>
<keyword evidence="6 12" id="KW-0408">Iron</keyword>
<keyword evidence="2 12" id="KW-0004">4Fe-4S</keyword>
<dbReference type="EC" id="4.2.99.18" evidence="12"/>
<dbReference type="GO" id="GO:0046872">
    <property type="term" value="F:metal ion binding"/>
    <property type="evidence" value="ECO:0007669"/>
    <property type="project" value="UniProtKB-KW"/>
</dbReference>
<comment type="cofactor">
    <cofactor evidence="12">
        <name>[4Fe-4S] cluster</name>
        <dbReference type="ChEBI" id="CHEBI:49883"/>
    </cofactor>
    <text evidence="12">Binds 1 [4Fe-4S] cluster.</text>
</comment>
<evidence type="ECO:0000256" key="7">
    <source>
        <dbReference type="ARBA" id="ARBA00023014"/>
    </source>
</evidence>
<accession>A0A0E3W380</accession>
<evidence type="ECO:0000256" key="1">
    <source>
        <dbReference type="ARBA" id="ARBA00008343"/>
    </source>
</evidence>
<feature type="binding site" evidence="12">
    <location>
        <position position="195"/>
    </location>
    <ligand>
        <name>[4Fe-4S] cluster</name>
        <dbReference type="ChEBI" id="CHEBI:49883"/>
    </ligand>
</feature>
<keyword evidence="5 12" id="KW-0378">Hydrolase</keyword>
<dbReference type="Pfam" id="PF00633">
    <property type="entry name" value="HHH"/>
    <property type="match status" value="1"/>
</dbReference>
<dbReference type="InterPro" id="IPR011257">
    <property type="entry name" value="DNA_glycosylase"/>
</dbReference>
<evidence type="ECO:0000313" key="14">
    <source>
        <dbReference type="EMBL" id="CFX57815.1"/>
    </source>
</evidence>
<keyword evidence="15" id="KW-1185">Reference proteome</keyword>
<keyword evidence="7 12" id="KW-0411">Iron-sulfur</keyword>
<dbReference type="EMBL" id="CGIH01000026">
    <property type="protein sequence ID" value="CFX57815.1"/>
    <property type="molecule type" value="Genomic_DNA"/>
</dbReference>
<dbReference type="STRING" id="690567.1479"/>
<comment type="catalytic activity">
    <reaction evidence="12">
        <text>2'-deoxyribonucleotide-(2'-deoxyribose 5'-phosphate)-2'-deoxyribonucleotide-DNA = a 3'-end 2'-deoxyribonucleotide-(2,3-dehydro-2,3-deoxyribose 5'-phosphate)-DNA + a 5'-end 5'-phospho-2'-deoxyribonucleoside-DNA + H(+)</text>
        <dbReference type="Rhea" id="RHEA:66592"/>
        <dbReference type="Rhea" id="RHEA-COMP:13180"/>
        <dbReference type="Rhea" id="RHEA-COMP:16897"/>
        <dbReference type="Rhea" id="RHEA-COMP:17067"/>
        <dbReference type="ChEBI" id="CHEBI:15378"/>
        <dbReference type="ChEBI" id="CHEBI:136412"/>
        <dbReference type="ChEBI" id="CHEBI:157695"/>
        <dbReference type="ChEBI" id="CHEBI:167181"/>
        <dbReference type="EC" id="4.2.99.18"/>
    </reaction>
</comment>
<sequence>MIVANRSLKIIELLQQAYPDAGPMLNYNSTFELLVAVVLSAQSTDEQVNRVTADLFVDANTPADFAAMDIGELEERIKGVGIYKNKAKNIRQLSTILLEKYGGKVPEDFAQLLELPGIGRKSANVIMAVGFNRPGLGVDTHVQRVVNRIGLVEEKHPEKTEKALKAILPEEIWSISHHLFIFHGRKVCKARRPACQDCCIEPYCQKVIL</sequence>
<dbReference type="GO" id="GO:0006285">
    <property type="term" value="P:base-excision repair, AP site formation"/>
    <property type="evidence" value="ECO:0007669"/>
    <property type="project" value="TreeGrafter"/>
</dbReference>
<feature type="binding site" evidence="12">
    <location>
        <position position="198"/>
    </location>
    <ligand>
        <name>[4Fe-4S] cluster</name>
        <dbReference type="ChEBI" id="CHEBI:49883"/>
    </ligand>
</feature>
<dbReference type="InterPro" id="IPR000445">
    <property type="entry name" value="HhH_motif"/>
</dbReference>
<dbReference type="Proteomes" id="UP000045545">
    <property type="component" value="Unassembled WGS sequence"/>
</dbReference>
<dbReference type="CDD" id="cd00056">
    <property type="entry name" value="ENDO3c"/>
    <property type="match status" value="1"/>
</dbReference>
<evidence type="ECO:0000256" key="3">
    <source>
        <dbReference type="ARBA" id="ARBA00022723"/>
    </source>
</evidence>
<dbReference type="OrthoDB" id="9800977at2"/>
<keyword evidence="11 12" id="KW-0326">Glycosidase</keyword>
<evidence type="ECO:0000256" key="5">
    <source>
        <dbReference type="ARBA" id="ARBA00022801"/>
    </source>
</evidence>
<comment type="function">
    <text evidence="12">DNA repair enzyme that has both DNA N-glycosylase activity and AP-lyase activity. The DNA N-glycosylase activity releases various damaged pyrimidines from DNA by cleaving the N-glycosidic bond, leaving an AP (apurinic/apyrimidinic) site. The AP-lyase activity cleaves the phosphodiester bond 3' to the AP site by a beta-elimination, leaving a 3'-terminal unsaturated sugar and a product with a terminal 5'-phosphate.</text>
</comment>
<evidence type="ECO:0000256" key="6">
    <source>
        <dbReference type="ARBA" id="ARBA00023004"/>
    </source>
</evidence>
<dbReference type="Gene3D" id="1.10.1670.10">
    <property type="entry name" value="Helix-hairpin-Helix base-excision DNA repair enzymes (C-terminal)"/>
    <property type="match status" value="1"/>
</dbReference>